<evidence type="ECO:0000313" key="2">
    <source>
        <dbReference type="EMBL" id="GFY67150.1"/>
    </source>
</evidence>
<evidence type="ECO:0000256" key="1">
    <source>
        <dbReference type="ARBA" id="ARBA00007099"/>
    </source>
</evidence>
<dbReference type="PANTHER" id="PTHR13225">
    <property type="entry name" value="MISEXPRESSION SUPPRESSOR OF RAS 6"/>
    <property type="match status" value="1"/>
</dbReference>
<sequence>MRRSVLLSVSDHSEKTDLNFSIYFKSRSPKLLACQNFRISEQTHALKAFQGLRVSCTQSYFVSELSWCPEGDLERTRGVELQVCTLGSPLEGSGAEGDNQVTPSTEITKEDLAAKALGDIPEEMKKKMETCPFVLDIDLDFYSTRNPFYALFNENQFDILRKLYHYEHPKDLTEEPINWRAALSEIHLMDVVPSLFEISPKGVVFTPYR</sequence>
<dbReference type="AlphaFoldDB" id="A0A8X6Y6S9"/>
<reference evidence="2" key="1">
    <citation type="submission" date="2020-08" db="EMBL/GenBank/DDBJ databases">
        <title>Multicomponent nature underlies the extraordinary mechanical properties of spider dragline silk.</title>
        <authorList>
            <person name="Kono N."/>
            <person name="Nakamura H."/>
            <person name="Mori M."/>
            <person name="Yoshida Y."/>
            <person name="Ohtoshi R."/>
            <person name="Malay A.D."/>
            <person name="Moran D.A.P."/>
            <person name="Tomita M."/>
            <person name="Numata K."/>
            <person name="Arakawa K."/>
        </authorList>
    </citation>
    <scope>NUCLEOTIDE SEQUENCE</scope>
</reference>
<dbReference type="PANTHER" id="PTHR13225:SF3">
    <property type="entry name" value="UPF0489 PROTEIN C5ORF22"/>
    <property type="match status" value="1"/>
</dbReference>
<dbReference type="OrthoDB" id="418142at2759"/>
<dbReference type="Pfam" id="PF12640">
    <property type="entry name" value="UPF0489"/>
    <property type="match status" value="1"/>
</dbReference>
<dbReference type="InterPro" id="IPR024131">
    <property type="entry name" value="UPF0489"/>
</dbReference>
<dbReference type="Proteomes" id="UP000886998">
    <property type="component" value="Unassembled WGS sequence"/>
</dbReference>
<protein>
    <submittedName>
        <fullName evidence="2">Uncharacterized protein</fullName>
    </submittedName>
</protein>
<comment type="caution">
    <text evidence="2">The sequence shown here is derived from an EMBL/GenBank/DDBJ whole genome shotgun (WGS) entry which is preliminary data.</text>
</comment>
<name>A0A8X6Y6S9_9ARAC</name>
<gene>
    <name evidence="2" type="ORF">TNIN_416041</name>
</gene>
<dbReference type="EMBL" id="BMAV01016430">
    <property type="protein sequence ID" value="GFY67150.1"/>
    <property type="molecule type" value="Genomic_DNA"/>
</dbReference>
<evidence type="ECO:0000313" key="3">
    <source>
        <dbReference type="Proteomes" id="UP000886998"/>
    </source>
</evidence>
<organism evidence="2 3">
    <name type="scientific">Trichonephila inaurata madagascariensis</name>
    <dbReference type="NCBI Taxonomy" id="2747483"/>
    <lineage>
        <taxon>Eukaryota</taxon>
        <taxon>Metazoa</taxon>
        <taxon>Ecdysozoa</taxon>
        <taxon>Arthropoda</taxon>
        <taxon>Chelicerata</taxon>
        <taxon>Arachnida</taxon>
        <taxon>Araneae</taxon>
        <taxon>Araneomorphae</taxon>
        <taxon>Entelegynae</taxon>
        <taxon>Araneoidea</taxon>
        <taxon>Nephilidae</taxon>
        <taxon>Trichonephila</taxon>
        <taxon>Trichonephila inaurata</taxon>
    </lineage>
</organism>
<proteinExistence type="inferred from homology"/>
<keyword evidence="3" id="KW-1185">Reference proteome</keyword>
<accession>A0A8X6Y6S9</accession>
<comment type="similarity">
    <text evidence="1">Belongs to the UPF0489 family.</text>
</comment>